<evidence type="ECO:0008006" key="3">
    <source>
        <dbReference type="Google" id="ProtNLM"/>
    </source>
</evidence>
<organism evidence="1 2">
    <name type="scientific">Mesorhizobium kowhaii</name>
    <dbReference type="NCBI Taxonomy" id="1300272"/>
    <lineage>
        <taxon>Bacteria</taxon>
        <taxon>Pseudomonadati</taxon>
        <taxon>Pseudomonadota</taxon>
        <taxon>Alphaproteobacteria</taxon>
        <taxon>Hyphomicrobiales</taxon>
        <taxon>Phyllobacteriaceae</taxon>
        <taxon>Mesorhizobium</taxon>
    </lineage>
</organism>
<sequence length="64" mass="7279">MTGPLETVKKALQAYVDKDRALIDSVIGRPHSFTSPLDNALSREIDFERCWLSITSHRLPTMHI</sequence>
<dbReference type="AlphaFoldDB" id="A0A2W7C306"/>
<accession>A0A2W7C306</accession>
<dbReference type="EMBL" id="MZXV01000041">
    <property type="protein sequence ID" value="PZV36731.1"/>
    <property type="molecule type" value="Genomic_DNA"/>
</dbReference>
<protein>
    <recommendedName>
        <fullName evidence="3">SnoaL-like domain-containing protein</fullName>
    </recommendedName>
</protein>
<evidence type="ECO:0000313" key="2">
    <source>
        <dbReference type="Proteomes" id="UP000248616"/>
    </source>
</evidence>
<evidence type="ECO:0000313" key="1">
    <source>
        <dbReference type="EMBL" id="PZV36731.1"/>
    </source>
</evidence>
<reference evidence="2" key="1">
    <citation type="submission" date="2017-03" db="EMBL/GenBank/DDBJ databases">
        <authorList>
            <person name="Safronova V.I."/>
            <person name="Sazanova A.L."/>
            <person name="Chirak E.R."/>
        </authorList>
    </citation>
    <scope>NUCLEOTIDE SEQUENCE [LARGE SCALE GENOMIC DNA]</scope>
    <source>
        <strain evidence="2">Ach-343</strain>
    </source>
</reference>
<proteinExistence type="predicted"/>
<dbReference type="RefSeq" id="WP_111545928.1">
    <property type="nucleotide sequence ID" value="NZ_JBHLYT010000053.1"/>
</dbReference>
<name>A0A2W7C306_9HYPH</name>
<dbReference type="OrthoDB" id="4945579at2"/>
<gene>
    <name evidence="1" type="ORF">B5V02_20155</name>
</gene>
<dbReference type="Proteomes" id="UP000248616">
    <property type="component" value="Unassembled WGS sequence"/>
</dbReference>
<comment type="caution">
    <text evidence="1">The sequence shown here is derived from an EMBL/GenBank/DDBJ whole genome shotgun (WGS) entry which is preliminary data.</text>
</comment>
<keyword evidence="2" id="KW-1185">Reference proteome</keyword>